<name>A0A975JEL6_9RHOB</name>
<accession>A0A975JEL6</accession>
<keyword evidence="1" id="KW-0456">Lyase</keyword>
<dbReference type="SUPFAM" id="SSF51182">
    <property type="entry name" value="RmlC-like cupins"/>
    <property type="match status" value="1"/>
</dbReference>
<dbReference type="EMBL" id="CP073581">
    <property type="protein sequence ID" value="QUJ77086.1"/>
    <property type="molecule type" value="Genomic_DNA"/>
</dbReference>
<evidence type="ECO:0000313" key="1">
    <source>
        <dbReference type="EMBL" id="QUJ77086.1"/>
    </source>
</evidence>
<dbReference type="InterPro" id="IPR011051">
    <property type="entry name" value="RmlC_Cupin_sf"/>
</dbReference>
<reference evidence="1" key="1">
    <citation type="submission" date="2021-04" db="EMBL/GenBank/DDBJ databases">
        <title>Complete genome sequence for Sulfitobacter sp. strain JK7-1.</title>
        <authorList>
            <person name="Park S.-J."/>
        </authorList>
    </citation>
    <scope>NUCLEOTIDE SEQUENCE</scope>
    <source>
        <strain evidence="1">JK7-1</strain>
    </source>
</reference>
<dbReference type="GO" id="GO:0047869">
    <property type="term" value="F:dimethylpropiothetin dethiomethylase activity"/>
    <property type="evidence" value="ECO:0007669"/>
    <property type="project" value="InterPro"/>
</dbReference>
<evidence type="ECO:0000313" key="2">
    <source>
        <dbReference type="Proteomes" id="UP000683291"/>
    </source>
</evidence>
<dbReference type="KEGG" id="sual:KDD17_03395"/>
<dbReference type="Pfam" id="PF16867">
    <property type="entry name" value="DMSP_lyase"/>
    <property type="match status" value="1"/>
</dbReference>
<dbReference type="AlphaFoldDB" id="A0A975JEL6"/>
<proteinExistence type="predicted"/>
<keyword evidence="2" id="KW-1185">Reference proteome</keyword>
<dbReference type="Proteomes" id="UP000683291">
    <property type="component" value="Chromosome 1"/>
</dbReference>
<gene>
    <name evidence="1" type="ORF">KDD17_03395</name>
</gene>
<dbReference type="InterPro" id="IPR031723">
    <property type="entry name" value="DMSP_lyase"/>
</dbReference>
<dbReference type="InterPro" id="IPR014710">
    <property type="entry name" value="RmlC-like_jellyroll"/>
</dbReference>
<protein>
    <submittedName>
        <fullName evidence="1">Dimethlysulfonioproprionate lyase DddL</fullName>
    </submittedName>
</protein>
<sequence>MIRAATDTHGALPVNDISQDPAALPTLRDVPDWRYMLQEYDELYRYLPAGGSDRIASHQRKVREAISRLLKRNATVALQPQSSKPVTAHLRRALSEGRQGTLAPAVRALDAIAPLLSWQYGYEKVPKGLQQNYAFAELAGFNGPIVSEEIILGVVLFAPGCTYPAHAHSGITESYVCLSGAVSENHQGVYVPGSMIYNPPEHLHRITVGKREPALLAYAWMGSREDLRDQKMVFTRTRK</sequence>
<organism evidence="1 2">
    <name type="scientific">Sulfitobacter albidus</name>
    <dbReference type="NCBI Taxonomy" id="2829501"/>
    <lineage>
        <taxon>Bacteria</taxon>
        <taxon>Pseudomonadati</taxon>
        <taxon>Pseudomonadota</taxon>
        <taxon>Alphaproteobacteria</taxon>
        <taxon>Rhodobacterales</taxon>
        <taxon>Roseobacteraceae</taxon>
        <taxon>Sulfitobacter</taxon>
    </lineage>
</organism>
<dbReference type="Gene3D" id="2.60.120.10">
    <property type="entry name" value="Jelly Rolls"/>
    <property type="match status" value="1"/>
</dbReference>